<keyword evidence="3 7" id="KW-0863">Zinc-finger</keyword>
<keyword evidence="6" id="KW-0539">Nucleus</keyword>
<evidence type="ECO:0000256" key="6">
    <source>
        <dbReference type="ARBA" id="ARBA00023242"/>
    </source>
</evidence>
<comment type="subcellular location">
    <subcellularLocation>
        <location evidence="1">Nucleus</location>
    </subcellularLocation>
</comment>
<dbReference type="FunFam" id="4.10.1060.10:FF:000017">
    <property type="entry name" value="FUS RNA-binding protein"/>
    <property type="match status" value="1"/>
</dbReference>
<evidence type="ECO:0000256" key="3">
    <source>
        <dbReference type="ARBA" id="ARBA00022771"/>
    </source>
</evidence>
<name>A0A7J6GPK4_CANSA</name>
<dbReference type="AlphaFoldDB" id="A0A7J6GPK4"/>
<evidence type="ECO:0000256" key="5">
    <source>
        <dbReference type="ARBA" id="ARBA00022884"/>
    </source>
</evidence>
<dbReference type="PROSITE" id="PS01358">
    <property type="entry name" value="ZF_RANBP2_1"/>
    <property type="match status" value="1"/>
</dbReference>
<feature type="region of interest" description="Disordered" evidence="8">
    <location>
        <begin position="165"/>
        <end position="240"/>
    </location>
</feature>
<organism evidence="10 11">
    <name type="scientific">Cannabis sativa</name>
    <name type="common">Hemp</name>
    <name type="synonym">Marijuana</name>
    <dbReference type="NCBI Taxonomy" id="3483"/>
    <lineage>
        <taxon>Eukaryota</taxon>
        <taxon>Viridiplantae</taxon>
        <taxon>Streptophyta</taxon>
        <taxon>Embryophyta</taxon>
        <taxon>Tracheophyta</taxon>
        <taxon>Spermatophyta</taxon>
        <taxon>Magnoliopsida</taxon>
        <taxon>eudicotyledons</taxon>
        <taxon>Gunneridae</taxon>
        <taxon>Pentapetalae</taxon>
        <taxon>rosids</taxon>
        <taxon>fabids</taxon>
        <taxon>Rosales</taxon>
        <taxon>Cannabaceae</taxon>
        <taxon>Cannabis</taxon>
    </lineage>
</organism>
<reference evidence="10 11" key="1">
    <citation type="journal article" date="2020" name="bioRxiv">
        <title>Sequence and annotation of 42 cannabis genomes reveals extensive copy number variation in cannabinoid synthesis and pathogen resistance genes.</title>
        <authorList>
            <person name="Mckernan K.J."/>
            <person name="Helbert Y."/>
            <person name="Kane L.T."/>
            <person name="Ebling H."/>
            <person name="Zhang L."/>
            <person name="Liu B."/>
            <person name="Eaton Z."/>
            <person name="Mclaughlin S."/>
            <person name="Kingan S."/>
            <person name="Baybayan P."/>
            <person name="Concepcion G."/>
            <person name="Jordan M."/>
            <person name="Riva A."/>
            <person name="Barbazuk W."/>
            <person name="Harkins T."/>
        </authorList>
    </citation>
    <scope>NUCLEOTIDE SEQUENCE [LARGE SCALE GENOMIC DNA]</scope>
    <source>
        <strain evidence="11">cv. Jamaican Lion 4</strain>
        <tissue evidence="10">Leaf</tissue>
    </source>
</reference>
<dbReference type="SUPFAM" id="SSF90209">
    <property type="entry name" value="Ran binding protein zinc finger-like"/>
    <property type="match status" value="1"/>
</dbReference>
<dbReference type="GO" id="GO:0008270">
    <property type="term" value="F:zinc ion binding"/>
    <property type="evidence" value="ECO:0007669"/>
    <property type="project" value="UniProtKB-KW"/>
</dbReference>
<keyword evidence="11" id="KW-1185">Reference proteome</keyword>
<dbReference type="EMBL" id="JAATIQ010000090">
    <property type="protein sequence ID" value="KAF4384771.1"/>
    <property type="molecule type" value="Genomic_DNA"/>
</dbReference>
<keyword evidence="4" id="KW-0862">Zinc</keyword>
<evidence type="ECO:0000256" key="4">
    <source>
        <dbReference type="ARBA" id="ARBA00022833"/>
    </source>
</evidence>
<evidence type="ECO:0000313" key="10">
    <source>
        <dbReference type="EMBL" id="KAF4384771.1"/>
    </source>
</evidence>
<feature type="region of interest" description="Disordered" evidence="8">
    <location>
        <begin position="1"/>
        <end position="59"/>
    </location>
</feature>
<dbReference type="SMART" id="SM00547">
    <property type="entry name" value="ZnF_RBZ"/>
    <property type="match status" value="1"/>
</dbReference>
<feature type="domain" description="RanBP2-type" evidence="9">
    <location>
        <begin position="244"/>
        <end position="275"/>
    </location>
</feature>
<dbReference type="GO" id="GO:0005634">
    <property type="term" value="C:nucleus"/>
    <property type="evidence" value="ECO:0007669"/>
    <property type="project" value="UniProtKB-SubCell"/>
</dbReference>
<dbReference type="InterPro" id="IPR036443">
    <property type="entry name" value="Znf_RanBP2_sf"/>
</dbReference>
<dbReference type="Proteomes" id="UP000583929">
    <property type="component" value="Unassembled WGS sequence"/>
</dbReference>
<proteinExistence type="predicted"/>
<feature type="compositionally biased region" description="Basic and acidic residues" evidence="8">
    <location>
        <begin position="165"/>
        <end position="200"/>
    </location>
</feature>
<dbReference type="PROSITE" id="PS50199">
    <property type="entry name" value="ZF_RANBP2_2"/>
    <property type="match status" value="1"/>
</dbReference>
<feature type="compositionally biased region" description="Basic and acidic residues" evidence="8">
    <location>
        <begin position="1"/>
        <end position="11"/>
    </location>
</feature>
<keyword evidence="5" id="KW-0694">RNA-binding</keyword>
<feature type="compositionally biased region" description="Basic and acidic residues" evidence="8">
    <location>
        <begin position="32"/>
        <end position="55"/>
    </location>
</feature>
<comment type="caution">
    <text evidence="10">The sequence shown here is derived from an EMBL/GenBank/DDBJ whole genome shotgun (WGS) entry which is preliminary data.</text>
</comment>
<evidence type="ECO:0000256" key="2">
    <source>
        <dbReference type="ARBA" id="ARBA00022723"/>
    </source>
</evidence>
<evidence type="ECO:0000256" key="7">
    <source>
        <dbReference type="PROSITE-ProRule" id="PRU00322"/>
    </source>
</evidence>
<gene>
    <name evidence="10" type="ORF">G4B88_007079</name>
</gene>
<dbReference type="PANTHER" id="PTHR23238">
    <property type="entry name" value="RNA BINDING PROTEIN"/>
    <property type="match status" value="1"/>
</dbReference>
<evidence type="ECO:0000256" key="8">
    <source>
        <dbReference type="SAM" id="MobiDB-lite"/>
    </source>
</evidence>
<protein>
    <recommendedName>
        <fullName evidence="9">RanBP2-type domain-containing protein</fullName>
    </recommendedName>
</protein>
<evidence type="ECO:0000256" key="1">
    <source>
        <dbReference type="ARBA" id="ARBA00004123"/>
    </source>
</evidence>
<evidence type="ECO:0000313" key="11">
    <source>
        <dbReference type="Proteomes" id="UP000583929"/>
    </source>
</evidence>
<feature type="region of interest" description="Disordered" evidence="8">
    <location>
        <begin position="271"/>
        <end position="306"/>
    </location>
</feature>
<dbReference type="InterPro" id="IPR034870">
    <property type="entry name" value="TET_fam"/>
</dbReference>
<dbReference type="GO" id="GO:0006355">
    <property type="term" value="P:regulation of DNA-templated transcription"/>
    <property type="evidence" value="ECO:0007669"/>
    <property type="project" value="InterPro"/>
</dbReference>
<dbReference type="InterPro" id="IPR001876">
    <property type="entry name" value="Znf_RanBP2"/>
</dbReference>
<feature type="compositionally biased region" description="Pro residues" evidence="8">
    <location>
        <begin position="397"/>
        <end position="406"/>
    </location>
</feature>
<feature type="compositionally biased region" description="Basic and acidic residues" evidence="8">
    <location>
        <begin position="411"/>
        <end position="420"/>
    </location>
</feature>
<sequence length="457" mass="51789">MTSRDKDKDQTTPHQPLLSSLVIRPSNSDGVRGTDYEPGEVRRDPPSYSRSDRLSGDSAPNVACKNMNLDEGTLVLVRSWINGFGKFLLHVMVLWSSLVDSFSCVVCVSMMLDVFQLKGLKPMHWESSSLCLHYSFYVINGCLSLDFTASFPGYRLRAGSSSPVRRRDADHRYNPDIDHSGAMARSREVGSTRDTGRFRDASPPFVRGRGGGRPFGRAADGPDIGRGPFRGEGMSRNNPNVRPRDGDWFCPDVGCGNLNFARRDYCNKCNRARPGPGESPRRGYPVPPPPDAIPRRFAGPPLDPSPGRIMNGYRSPPRAWARNGPREFIGGDLPLPRHNDRFPDHHLRRDRLDFPDDIYRGRTKFDRPMPLDWGHRDRGRESFFNDRKGFERRAQSPLPPPPPPPLSRGRWGRDIRERSRSPIRGGLPPKEYRRDVFVERGRDDRRGMARNRIDGAY</sequence>
<accession>A0A7J6GPK4</accession>
<dbReference type="GO" id="GO:0003723">
    <property type="term" value="F:RNA binding"/>
    <property type="evidence" value="ECO:0007669"/>
    <property type="project" value="UniProtKB-KW"/>
</dbReference>
<dbReference type="Gene3D" id="4.10.1060.10">
    <property type="entry name" value="Zinc finger, RanBP2-type"/>
    <property type="match status" value="1"/>
</dbReference>
<keyword evidence="2" id="KW-0479">Metal-binding</keyword>
<evidence type="ECO:0000259" key="9">
    <source>
        <dbReference type="PROSITE" id="PS50199"/>
    </source>
</evidence>
<feature type="region of interest" description="Disordered" evidence="8">
    <location>
        <begin position="391"/>
        <end position="434"/>
    </location>
</feature>